<evidence type="ECO:0000256" key="1">
    <source>
        <dbReference type="ARBA" id="ARBA00004123"/>
    </source>
</evidence>
<feature type="modified residue" description="4-aspartylphosphate" evidence="11">
    <location>
        <position position="434"/>
    </location>
</feature>
<dbReference type="SUPFAM" id="SSF52172">
    <property type="entry name" value="CheY-like"/>
    <property type="match status" value="2"/>
</dbReference>
<evidence type="ECO:0000256" key="8">
    <source>
        <dbReference type="ARBA" id="ARBA00023159"/>
    </source>
</evidence>
<dbReference type="PANTHER" id="PTHR43874:SF67">
    <property type="entry name" value="TWO-COMPONENT RESPONSE REGULATOR ARR2"/>
    <property type="match status" value="1"/>
</dbReference>
<evidence type="ECO:0000256" key="6">
    <source>
        <dbReference type="ARBA" id="ARBA00023015"/>
    </source>
</evidence>
<sequence length="642" mass="72207">MSPASSSVAVSDQFPAGLRVLVVDDDPTCLRILEKMLRTCLYEVAKCNRAEIALDMLRTNKNGYDIVISEVHMPDMDGFKLLEQVGLEMDLPVIMMSADDSKQVVMKGVTHGACDYLIKPVRIEALKNIWQHVVRKRKNEWKDLEQSGSVEEVDRQPKPSEEADYSSSANEGNWRTSKRRKDEEEEMEERDDTSTLKKPRVVWSVDLHQQFVSAVNQLGIDIFRTYAFALMYTTEAVPKKILELMNVPGLTRENVASHLQKFRLYLKRLSGVSPHQGNSFISSHSQEPPYGSLSSLSGLDFQTLAATGQIPAQSLATLQAAGLARSAAKPGLPMPLVDQRNIFSFDNQKLRFGEGQPQHMSSGKQMNLLHGIPTTMDSKQLLNLHHSAQSLRSLSMQASAHGNPSGQITKCNRAGIALDMLRTNKNGYDIVISDVHMPDMDGFKLLELVGLEMDLPVIMMCAHGSNEVVMKGVTHDACDYLTKPMRIEELKNIWRHVVRKRKNERKDLEQSGSVEGGAQQPKPFEESDDSYSVNEGTSNRRKDEEEEAEKRLKKPRLVWSVELHQQFVSAVKELGFDIFCTYAFALMHTTEAGPKKILELMNILGLTRENVASHLQKHRLYLSRLSGVSPQQGNSFVSSNWW</sequence>
<dbReference type="Proteomes" id="UP001428341">
    <property type="component" value="Unassembled WGS sequence"/>
</dbReference>
<feature type="domain" description="Response regulatory" evidence="13">
    <location>
        <begin position="380"/>
        <end position="498"/>
    </location>
</feature>
<dbReference type="InterPro" id="IPR006447">
    <property type="entry name" value="Myb_dom_plants"/>
</dbReference>
<keyword evidence="5" id="KW-0902">Two-component regulatory system</keyword>
<keyword evidence="9" id="KW-0804">Transcription</keyword>
<dbReference type="FunFam" id="1.10.10.60:FF:000007">
    <property type="entry name" value="Two-component response regulator"/>
    <property type="match status" value="2"/>
</dbReference>
<evidence type="ECO:0000256" key="5">
    <source>
        <dbReference type="ARBA" id="ARBA00023012"/>
    </source>
</evidence>
<evidence type="ECO:0000256" key="12">
    <source>
        <dbReference type="SAM" id="MobiDB-lite"/>
    </source>
</evidence>
<comment type="caution">
    <text evidence="11">Lacks conserved residue(s) required for the propagation of feature annotation.</text>
</comment>
<dbReference type="CDD" id="cd17584">
    <property type="entry name" value="REC_typeB_ARR-like"/>
    <property type="match status" value="2"/>
</dbReference>
<keyword evidence="4" id="KW-0932">Cytokinin signaling pathway</keyword>
<evidence type="ECO:0000256" key="2">
    <source>
        <dbReference type="ARBA" id="ARBA00006015"/>
    </source>
</evidence>
<dbReference type="InterPro" id="IPR011006">
    <property type="entry name" value="CheY-like_superfamily"/>
</dbReference>
<gene>
    <name evidence="14" type="ORF">WN944_025385</name>
</gene>
<accession>A0AAP0QGL7</accession>
<protein>
    <recommendedName>
        <fullName evidence="13">Response regulatory domain-containing protein</fullName>
    </recommendedName>
</protein>
<comment type="subcellular location">
    <subcellularLocation>
        <location evidence="1">Nucleus</location>
    </subcellularLocation>
</comment>
<comment type="caution">
    <text evidence="14">The sequence shown here is derived from an EMBL/GenBank/DDBJ whole genome shotgun (WGS) entry which is preliminary data.</text>
</comment>
<dbReference type="InterPro" id="IPR001789">
    <property type="entry name" value="Sig_transdc_resp-reg_receiver"/>
</dbReference>
<proteinExistence type="inferred from homology"/>
<organism evidence="14 15">
    <name type="scientific">Citrus x changshan-huyou</name>
    <dbReference type="NCBI Taxonomy" id="2935761"/>
    <lineage>
        <taxon>Eukaryota</taxon>
        <taxon>Viridiplantae</taxon>
        <taxon>Streptophyta</taxon>
        <taxon>Embryophyta</taxon>
        <taxon>Tracheophyta</taxon>
        <taxon>Spermatophyta</taxon>
        <taxon>Magnoliopsida</taxon>
        <taxon>eudicotyledons</taxon>
        <taxon>Gunneridae</taxon>
        <taxon>Pentapetalae</taxon>
        <taxon>rosids</taxon>
        <taxon>malvids</taxon>
        <taxon>Sapindales</taxon>
        <taxon>Rutaceae</taxon>
        <taxon>Aurantioideae</taxon>
        <taxon>Citrus</taxon>
    </lineage>
</organism>
<dbReference type="FunFam" id="3.40.50.2300:FF:000408">
    <property type="entry name" value="Two-component response regulator"/>
    <property type="match status" value="1"/>
</dbReference>
<evidence type="ECO:0000256" key="7">
    <source>
        <dbReference type="ARBA" id="ARBA00023125"/>
    </source>
</evidence>
<evidence type="ECO:0000256" key="9">
    <source>
        <dbReference type="ARBA" id="ARBA00023163"/>
    </source>
</evidence>
<keyword evidence="10" id="KW-0539">Nucleus</keyword>
<feature type="region of interest" description="Disordered" evidence="12">
    <location>
        <begin position="504"/>
        <end position="548"/>
    </location>
</feature>
<keyword evidence="15" id="KW-1185">Reference proteome</keyword>
<feature type="compositionally biased region" description="Basic and acidic residues" evidence="12">
    <location>
        <begin position="152"/>
        <end position="161"/>
    </location>
</feature>
<evidence type="ECO:0000256" key="4">
    <source>
        <dbReference type="ARBA" id="ARBA00022864"/>
    </source>
</evidence>
<keyword evidence="7" id="KW-0238">DNA-binding</keyword>
<evidence type="ECO:0000259" key="13">
    <source>
        <dbReference type="PROSITE" id="PS50110"/>
    </source>
</evidence>
<feature type="domain" description="Response regulatory" evidence="13">
    <location>
        <begin position="19"/>
        <end position="134"/>
    </location>
</feature>
<dbReference type="PROSITE" id="PS50110">
    <property type="entry name" value="RESPONSE_REGULATORY"/>
    <property type="match status" value="2"/>
</dbReference>
<dbReference type="SUPFAM" id="SSF46689">
    <property type="entry name" value="Homeodomain-like"/>
    <property type="match status" value="2"/>
</dbReference>
<comment type="similarity">
    <text evidence="2">Belongs to the ARR family. Type-B subfamily.</text>
</comment>
<dbReference type="GO" id="GO:0003677">
    <property type="term" value="F:DNA binding"/>
    <property type="evidence" value="ECO:0007669"/>
    <property type="project" value="UniProtKB-KW"/>
</dbReference>
<dbReference type="NCBIfam" id="TIGR01557">
    <property type="entry name" value="myb_SHAQKYF"/>
    <property type="match status" value="2"/>
</dbReference>
<dbReference type="PANTHER" id="PTHR43874">
    <property type="entry name" value="TWO-COMPONENT RESPONSE REGULATOR"/>
    <property type="match status" value="1"/>
</dbReference>
<dbReference type="AlphaFoldDB" id="A0AAP0QGL7"/>
<evidence type="ECO:0000256" key="10">
    <source>
        <dbReference type="ARBA" id="ARBA00023242"/>
    </source>
</evidence>
<name>A0AAP0QGL7_9ROSI</name>
<evidence type="ECO:0000256" key="11">
    <source>
        <dbReference type="PROSITE-ProRule" id="PRU00169"/>
    </source>
</evidence>
<keyword evidence="8" id="KW-0010">Activator</keyword>
<dbReference type="Pfam" id="PF00072">
    <property type="entry name" value="Response_reg"/>
    <property type="match status" value="2"/>
</dbReference>
<dbReference type="EMBL" id="JBCGBO010000024">
    <property type="protein sequence ID" value="KAK9182242.1"/>
    <property type="molecule type" value="Genomic_DNA"/>
</dbReference>
<evidence type="ECO:0000313" key="15">
    <source>
        <dbReference type="Proteomes" id="UP001428341"/>
    </source>
</evidence>
<keyword evidence="6" id="KW-0805">Transcription regulation</keyword>
<dbReference type="GO" id="GO:0000160">
    <property type="term" value="P:phosphorelay signal transduction system"/>
    <property type="evidence" value="ECO:0007669"/>
    <property type="project" value="UniProtKB-KW"/>
</dbReference>
<dbReference type="Gene3D" id="3.40.50.2300">
    <property type="match status" value="2"/>
</dbReference>
<reference evidence="14 15" key="1">
    <citation type="submission" date="2024-05" db="EMBL/GenBank/DDBJ databases">
        <title>Haplotype-resolved chromosome-level genome assembly of Huyou (Citrus changshanensis).</title>
        <authorList>
            <person name="Miao C."/>
            <person name="Chen W."/>
            <person name="Wu Y."/>
            <person name="Wang L."/>
            <person name="Zhao S."/>
            <person name="Grierson D."/>
            <person name="Xu C."/>
            <person name="Chen K."/>
        </authorList>
    </citation>
    <scope>NUCLEOTIDE SEQUENCE [LARGE SCALE GENOMIC DNA]</scope>
    <source>
        <strain evidence="14">01-14</strain>
        <tissue evidence="14">Leaf</tissue>
    </source>
</reference>
<dbReference type="GO" id="GO:0009736">
    <property type="term" value="P:cytokinin-activated signaling pathway"/>
    <property type="evidence" value="ECO:0007669"/>
    <property type="project" value="UniProtKB-KW"/>
</dbReference>
<dbReference type="GO" id="GO:0005634">
    <property type="term" value="C:nucleus"/>
    <property type="evidence" value="ECO:0007669"/>
    <property type="project" value="UniProtKB-SubCell"/>
</dbReference>
<dbReference type="SMART" id="SM00448">
    <property type="entry name" value="REC"/>
    <property type="match status" value="2"/>
</dbReference>
<evidence type="ECO:0000313" key="14">
    <source>
        <dbReference type="EMBL" id="KAK9182242.1"/>
    </source>
</evidence>
<dbReference type="InterPro" id="IPR045279">
    <property type="entry name" value="ARR-like"/>
</dbReference>
<dbReference type="InterPro" id="IPR009057">
    <property type="entry name" value="Homeodomain-like_sf"/>
</dbReference>
<feature type="compositionally biased region" description="Polar residues" evidence="12">
    <location>
        <begin position="165"/>
        <end position="175"/>
    </location>
</feature>
<evidence type="ECO:0000256" key="3">
    <source>
        <dbReference type="ARBA" id="ARBA00022553"/>
    </source>
</evidence>
<keyword evidence="3 11" id="KW-0597">Phosphoprotein</keyword>
<dbReference type="Gene3D" id="1.10.10.60">
    <property type="entry name" value="Homeodomain-like"/>
    <property type="match status" value="2"/>
</dbReference>
<feature type="region of interest" description="Disordered" evidence="12">
    <location>
        <begin position="144"/>
        <end position="195"/>
    </location>
</feature>